<dbReference type="GeneID" id="19200759"/>
<dbReference type="Pfam" id="PF20152">
    <property type="entry name" value="DUF6534"/>
    <property type="match status" value="1"/>
</dbReference>
<accession>A0A5M3MY91</accession>
<comment type="caution">
    <text evidence="3">The sequence shown here is derived from an EMBL/GenBank/DDBJ whole genome shotgun (WGS) entry which is preliminary data.</text>
</comment>
<keyword evidence="1" id="KW-1133">Transmembrane helix</keyword>
<evidence type="ECO:0000256" key="1">
    <source>
        <dbReference type="SAM" id="Phobius"/>
    </source>
</evidence>
<keyword evidence="1" id="KW-0472">Membrane</keyword>
<evidence type="ECO:0000313" key="3">
    <source>
        <dbReference type="EMBL" id="EIW83591.1"/>
    </source>
</evidence>
<name>A0A5M3MY91_CONPW</name>
<feature type="domain" description="DUF6534" evidence="2">
    <location>
        <begin position="178"/>
        <end position="259"/>
    </location>
</feature>
<feature type="transmembrane region" description="Helical" evidence="1">
    <location>
        <begin position="129"/>
        <end position="147"/>
    </location>
</feature>
<keyword evidence="1" id="KW-0812">Transmembrane</keyword>
<dbReference type="InterPro" id="IPR045339">
    <property type="entry name" value="DUF6534"/>
</dbReference>
<keyword evidence="4" id="KW-1185">Reference proteome</keyword>
<dbReference type="AlphaFoldDB" id="A0A5M3MY91"/>
<sequence length="324" mass="36534">MDFYSESTADSPSVDISSTLGGLFFGCVFSTWLYGVVCSQCYYFMKYRLRGGKLELKFIVSFLWVLETLHLCFFTRGYYDYVVSSHHNPARLSMPEMTFYGMVPCTLAVAALVHYVWLKRIWALSKSNLRLIFAVVMVLVTLFGWGVGCLWTALSSNQSTWTQVTPWLVYTPLACLTVNDIIVTSFLCATLQRSKLGIRSTDDAINVFIVLALNTGLLTSVCSVITVVLLLFSSLQQWYVSMYVVLNRLYVNSLLATLNYGVSPCAHRERRWQNALRVTPTGHHNFSALELTTIPLDMSIGTHIRNELPSTPTSTSQLNGQLWD</sequence>
<dbReference type="OrthoDB" id="3214861at2759"/>
<proteinExistence type="predicted"/>
<dbReference type="OMA" id="INESTWA"/>
<dbReference type="RefSeq" id="XP_007765557.1">
    <property type="nucleotide sequence ID" value="XM_007767367.1"/>
</dbReference>
<organism evidence="3 4">
    <name type="scientific">Coniophora puteana (strain RWD-64-598)</name>
    <name type="common">Brown rot fungus</name>
    <dbReference type="NCBI Taxonomy" id="741705"/>
    <lineage>
        <taxon>Eukaryota</taxon>
        <taxon>Fungi</taxon>
        <taxon>Dikarya</taxon>
        <taxon>Basidiomycota</taxon>
        <taxon>Agaricomycotina</taxon>
        <taxon>Agaricomycetes</taxon>
        <taxon>Agaricomycetidae</taxon>
        <taxon>Boletales</taxon>
        <taxon>Coniophorineae</taxon>
        <taxon>Coniophoraceae</taxon>
        <taxon>Coniophora</taxon>
    </lineage>
</organism>
<protein>
    <recommendedName>
        <fullName evidence="2">DUF6534 domain-containing protein</fullName>
    </recommendedName>
</protein>
<dbReference type="Proteomes" id="UP000053558">
    <property type="component" value="Unassembled WGS sequence"/>
</dbReference>
<dbReference type="EMBL" id="JH711575">
    <property type="protein sequence ID" value="EIW83591.1"/>
    <property type="molecule type" value="Genomic_DNA"/>
</dbReference>
<evidence type="ECO:0000259" key="2">
    <source>
        <dbReference type="Pfam" id="PF20152"/>
    </source>
</evidence>
<feature type="transmembrane region" description="Helical" evidence="1">
    <location>
        <begin position="204"/>
        <end position="232"/>
    </location>
</feature>
<feature type="transmembrane region" description="Helical" evidence="1">
    <location>
        <begin position="20"/>
        <end position="44"/>
    </location>
</feature>
<dbReference type="PANTHER" id="PTHR40465">
    <property type="entry name" value="CHROMOSOME 1, WHOLE GENOME SHOTGUN SEQUENCE"/>
    <property type="match status" value="1"/>
</dbReference>
<feature type="transmembrane region" description="Helical" evidence="1">
    <location>
        <begin position="167"/>
        <end position="192"/>
    </location>
</feature>
<dbReference type="PANTHER" id="PTHR40465:SF1">
    <property type="entry name" value="DUF6534 DOMAIN-CONTAINING PROTEIN"/>
    <property type="match status" value="1"/>
</dbReference>
<gene>
    <name evidence="3" type="ORF">CONPUDRAFT_135409</name>
</gene>
<feature type="transmembrane region" description="Helical" evidence="1">
    <location>
        <begin position="238"/>
        <end position="262"/>
    </location>
</feature>
<feature type="transmembrane region" description="Helical" evidence="1">
    <location>
        <begin position="56"/>
        <end position="79"/>
    </location>
</feature>
<evidence type="ECO:0000313" key="4">
    <source>
        <dbReference type="Proteomes" id="UP000053558"/>
    </source>
</evidence>
<dbReference type="KEGG" id="cput:CONPUDRAFT_135409"/>
<feature type="transmembrane region" description="Helical" evidence="1">
    <location>
        <begin position="99"/>
        <end position="117"/>
    </location>
</feature>
<reference evidence="4" key="1">
    <citation type="journal article" date="2012" name="Science">
        <title>The Paleozoic origin of enzymatic lignin decomposition reconstructed from 31 fungal genomes.</title>
        <authorList>
            <person name="Floudas D."/>
            <person name="Binder M."/>
            <person name="Riley R."/>
            <person name="Barry K."/>
            <person name="Blanchette R.A."/>
            <person name="Henrissat B."/>
            <person name="Martinez A.T."/>
            <person name="Otillar R."/>
            <person name="Spatafora J.W."/>
            <person name="Yadav J.S."/>
            <person name="Aerts A."/>
            <person name="Benoit I."/>
            <person name="Boyd A."/>
            <person name="Carlson A."/>
            <person name="Copeland A."/>
            <person name="Coutinho P.M."/>
            <person name="de Vries R.P."/>
            <person name="Ferreira P."/>
            <person name="Findley K."/>
            <person name="Foster B."/>
            <person name="Gaskell J."/>
            <person name="Glotzer D."/>
            <person name="Gorecki P."/>
            <person name="Heitman J."/>
            <person name="Hesse C."/>
            <person name="Hori C."/>
            <person name="Igarashi K."/>
            <person name="Jurgens J.A."/>
            <person name="Kallen N."/>
            <person name="Kersten P."/>
            <person name="Kohler A."/>
            <person name="Kuees U."/>
            <person name="Kumar T.K.A."/>
            <person name="Kuo A."/>
            <person name="LaButti K."/>
            <person name="Larrondo L.F."/>
            <person name="Lindquist E."/>
            <person name="Ling A."/>
            <person name="Lombard V."/>
            <person name="Lucas S."/>
            <person name="Lundell T."/>
            <person name="Martin R."/>
            <person name="McLaughlin D.J."/>
            <person name="Morgenstern I."/>
            <person name="Morin E."/>
            <person name="Murat C."/>
            <person name="Nagy L.G."/>
            <person name="Nolan M."/>
            <person name="Ohm R.A."/>
            <person name="Patyshakuliyeva A."/>
            <person name="Rokas A."/>
            <person name="Ruiz-Duenas F.J."/>
            <person name="Sabat G."/>
            <person name="Salamov A."/>
            <person name="Samejima M."/>
            <person name="Schmutz J."/>
            <person name="Slot J.C."/>
            <person name="St John F."/>
            <person name="Stenlid J."/>
            <person name="Sun H."/>
            <person name="Sun S."/>
            <person name="Syed K."/>
            <person name="Tsang A."/>
            <person name="Wiebenga A."/>
            <person name="Young D."/>
            <person name="Pisabarro A."/>
            <person name="Eastwood D.C."/>
            <person name="Martin F."/>
            <person name="Cullen D."/>
            <person name="Grigoriev I.V."/>
            <person name="Hibbett D.S."/>
        </authorList>
    </citation>
    <scope>NUCLEOTIDE SEQUENCE [LARGE SCALE GENOMIC DNA]</scope>
    <source>
        <strain evidence="4">RWD-64-598 SS2</strain>
    </source>
</reference>